<dbReference type="Proteomes" id="UP001447188">
    <property type="component" value="Unassembled WGS sequence"/>
</dbReference>
<comment type="caution">
    <text evidence="1">The sequence shown here is derived from an EMBL/GenBank/DDBJ whole genome shotgun (WGS) entry which is preliminary data.</text>
</comment>
<sequence length="405" mass="45310">MPTTRAASCTDQSTHMHNSTVRDYHISVMKLRRMSKTHIRAHAAARDVDSSRASRRLETETMHVSDIPLKPYEVVPCGHPDYCVCGSAHHPSNPTAYYNRKRPPTNNVAEQCLRNNLLLAEGELEFIFGIGMALKEAIKTVCGNFKVRRSNDGCIIITRDGNVVPVTRLALQVLQKQYLMEGVAVEDVEIDPYRRARTNPVEWPPVNPAIINLASGDYDLCTDEGRHFVKSGLRHLSPVKIRNLKAFLERKVDFHCRNPRSRLPGPGYIISELREQLNDAFLRIEKQEGGHQGLKRYQARGLEEVIERQDADAEVLDGGLKAQAEHIKLTGSEFAGVSDESRNSLIKLSPNTQHDVSGAALVPPCKAQSDYKIHPVVSSRSPSVASLSFVRIIPRSYRTYVPPSH</sequence>
<reference evidence="1 2" key="1">
    <citation type="submission" date="2024-02" db="EMBL/GenBank/DDBJ databases">
        <title>Discinaceae phylogenomics.</title>
        <authorList>
            <person name="Dirks A.C."/>
            <person name="James T.Y."/>
        </authorList>
    </citation>
    <scope>NUCLEOTIDE SEQUENCE [LARGE SCALE GENOMIC DNA]</scope>
    <source>
        <strain evidence="1 2">ACD0624</strain>
    </source>
</reference>
<proteinExistence type="predicted"/>
<evidence type="ECO:0000313" key="1">
    <source>
        <dbReference type="EMBL" id="KAL0631587.1"/>
    </source>
</evidence>
<gene>
    <name evidence="1" type="ORF">Q9L58_009545</name>
</gene>
<name>A0ABR3G7B6_9PEZI</name>
<protein>
    <submittedName>
        <fullName evidence="1">Uncharacterized protein</fullName>
    </submittedName>
</protein>
<accession>A0ABR3G7B6</accession>
<evidence type="ECO:0000313" key="2">
    <source>
        <dbReference type="Proteomes" id="UP001447188"/>
    </source>
</evidence>
<organism evidence="1 2">
    <name type="scientific">Discina gigas</name>
    <dbReference type="NCBI Taxonomy" id="1032678"/>
    <lineage>
        <taxon>Eukaryota</taxon>
        <taxon>Fungi</taxon>
        <taxon>Dikarya</taxon>
        <taxon>Ascomycota</taxon>
        <taxon>Pezizomycotina</taxon>
        <taxon>Pezizomycetes</taxon>
        <taxon>Pezizales</taxon>
        <taxon>Discinaceae</taxon>
        <taxon>Discina</taxon>
    </lineage>
</organism>
<dbReference type="EMBL" id="JBBBZM010000232">
    <property type="protein sequence ID" value="KAL0631587.1"/>
    <property type="molecule type" value="Genomic_DNA"/>
</dbReference>
<keyword evidence="2" id="KW-1185">Reference proteome</keyword>